<dbReference type="EMBL" id="MLAK01000793">
    <property type="protein sequence ID" value="OHT04414.1"/>
    <property type="molecule type" value="Genomic_DNA"/>
</dbReference>
<comment type="caution">
    <text evidence="4">The sequence shown here is derived from an EMBL/GenBank/DDBJ whole genome shotgun (WGS) entry which is preliminary data.</text>
</comment>
<dbReference type="PANTHER" id="PTHR12341">
    <property type="entry name" value="5'-&gt;3' EXORIBONUCLEASE"/>
    <property type="match status" value="1"/>
</dbReference>
<dbReference type="InterPro" id="IPR047008">
    <property type="entry name" value="XRN1_SH3_sf"/>
</dbReference>
<reference evidence="4" key="1">
    <citation type="submission" date="2016-10" db="EMBL/GenBank/DDBJ databases">
        <authorList>
            <person name="Benchimol M."/>
            <person name="Almeida L.G."/>
            <person name="Vasconcelos A.T."/>
            <person name="Perreira-Neves A."/>
            <person name="Rosa I.A."/>
            <person name="Tasca T."/>
            <person name="Bogo M.R."/>
            <person name="de Souza W."/>
        </authorList>
    </citation>
    <scope>NUCLEOTIDE SEQUENCE [LARGE SCALE GENOMIC DNA]</scope>
    <source>
        <strain evidence="4">K</strain>
    </source>
</reference>
<dbReference type="InterPro" id="IPR041385">
    <property type="entry name" value="SH3_12"/>
</dbReference>
<dbReference type="GO" id="GO:0000956">
    <property type="term" value="P:nuclear-transcribed mRNA catabolic process"/>
    <property type="evidence" value="ECO:0007669"/>
    <property type="project" value="TreeGrafter"/>
</dbReference>
<dbReference type="GO" id="GO:0005634">
    <property type="term" value="C:nucleus"/>
    <property type="evidence" value="ECO:0007669"/>
    <property type="project" value="TreeGrafter"/>
</dbReference>
<dbReference type="GO" id="GO:0004534">
    <property type="term" value="F:5'-3' RNA exonuclease activity"/>
    <property type="evidence" value="ECO:0007669"/>
    <property type="project" value="TreeGrafter"/>
</dbReference>
<proteinExistence type="inferred from homology"/>
<evidence type="ECO:0000313" key="5">
    <source>
        <dbReference type="Proteomes" id="UP000179807"/>
    </source>
</evidence>
<dbReference type="Proteomes" id="UP000179807">
    <property type="component" value="Unassembled WGS sequence"/>
</dbReference>
<organism evidence="4 5">
    <name type="scientific">Tritrichomonas foetus</name>
    <dbReference type="NCBI Taxonomy" id="1144522"/>
    <lineage>
        <taxon>Eukaryota</taxon>
        <taxon>Metamonada</taxon>
        <taxon>Parabasalia</taxon>
        <taxon>Tritrichomonadida</taxon>
        <taxon>Tritrichomonadidae</taxon>
        <taxon>Tritrichomonas</taxon>
    </lineage>
</organism>
<dbReference type="InterPro" id="IPR004859">
    <property type="entry name" value="Xrn1_N"/>
</dbReference>
<dbReference type="AlphaFoldDB" id="A0A1J4K3Z4"/>
<evidence type="ECO:0000259" key="3">
    <source>
        <dbReference type="Pfam" id="PF18129"/>
    </source>
</evidence>
<dbReference type="Pfam" id="PF03159">
    <property type="entry name" value="XRN_N"/>
    <property type="match status" value="2"/>
</dbReference>
<dbReference type="Gene3D" id="3.40.50.12390">
    <property type="match status" value="1"/>
</dbReference>
<sequence length="946" mass="110105">MGIKGFYQWLKRRYPLCTNRFSCISRPSINNFYIDFTSIIFDARHTCVKKFEIEEVLRMLDTLIQFVRPSNLIFISIDGTSPMAKAMKNRDGTLGGKIVAGSQYMHDIHEALDEFVKNKTKTDSAWKTPRVIYSSVYSPGEAEHKILNFIRERAKISKETKREIHCIYSGDNDLIPLCLLLQDPNFCIMKPRLSEFEVDNQFINGNISKYRLTEFDFDLFYVNFLKDYLRYDIFKDTSRRRLIDWVALTFFVGNDFINFGFSMQHFELALNTYVKFISNKNKYIINENQQLNIPVFIEFLEKFIEQAKTNHISIIIKNTDPKPTEEAELEKICHKTLDCMNWILLYYLGECPSWSWQHDTKIIPSLPEIVKYSKTYSGIIFQKDRPLSTFEHLLCTYNPNRRDDKIPEEVKNIAKTTLSKYYPIDGTSNYEFFLPYDVLTKTYQDIESHISNDKLTRDKLSYDLYQYENGTKVKIILKSLINPEFDLSKSNQNPLYFPSLNSIKFHYQSKISRSGKVCFSFPNFDDFEKQNSIEILNQSLKGKIVLANYPFLKPFLIEEIITTPKTNPNLEKIGIYILSKKDNIYSMKGKYFHYSASDHSFIQLERTDSLIPYCLTAPIEYFKNIVNNFIFHEITFSPSQAPGSQAIITKGEYTGRLCKIISVDDKTRIAKVYLYDYYEPESIISSANDASNWIPIASFITDILKGCTSLPEYINPDLMEKQYLCDYEFDFPATSGRKLKQVSYTLFTKKKGYILEGLVKLNKNAVLIANYKPLKEDIKKYIHELIKMKNTSPADFDKSDIAKFLKDQFNSCLLINRFSLCKPNHITISQNMIESLEKELKAQFKKNKIELNQKNAFNFSFDDLLIKGNILKDEQTFVIGSRVVSISSCGSVPFGTYGTLVGFDTEKEVMFVVTDEELKYGCSLRGRLETRRGFVARKYDFLKVAE</sequence>
<gene>
    <name evidence="4" type="ORF">TRFO_06295</name>
</gene>
<name>A0A1J4K3Z4_9EUKA</name>
<comment type="similarity">
    <text evidence="1">Belongs to the 5'-3' exonuclease family.</text>
</comment>
<evidence type="ECO:0000313" key="4">
    <source>
        <dbReference type="EMBL" id="OHT04414.1"/>
    </source>
</evidence>
<dbReference type="PANTHER" id="PTHR12341:SF7">
    <property type="entry name" value="5'-3' EXORIBONUCLEASE 1"/>
    <property type="match status" value="1"/>
</dbReference>
<evidence type="ECO:0008006" key="6">
    <source>
        <dbReference type="Google" id="ProtNLM"/>
    </source>
</evidence>
<dbReference type="Gene3D" id="2.30.30.750">
    <property type="match status" value="1"/>
</dbReference>
<feature type="domain" description="Xrn1 N-terminal" evidence="2">
    <location>
        <begin position="98"/>
        <end position="190"/>
    </location>
</feature>
<dbReference type="Pfam" id="PF18129">
    <property type="entry name" value="SH3_12"/>
    <property type="match status" value="1"/>
</dbReference>
<protein>
    <recommendedName>
        <fullName evidence="6">XRN 5'-3' exonuclease N-terminus family protein</fullName>
    </recommendedName>
</protein>
<evidence type="ECO:0000259" key="2">
    <source>
        <dbReference type="Pfam" id="PF03159"/>
    </source>
</evidence>
<evidence type="ECO:0000256" key="1">
    <source>
        <dbReference type="ARBA" id="ARBA00038299"/>
    </source>
</evidence>
<keyword evidence="5" id="KW-1185">Reference proteome</keyword>
<dbReference type="RefSeq" id="XP_068357550.1">
    <property type="nucleotide sequence ID" value="XM_068493008.1"/>
</dbReference>
<dbReference type="InterPro" id="IPR027073">
    <property type="entry name" value="5_3_exoribonuclease"/>
</dbReference>
<dbReference type="VEuPathDB" id="TrichDB:TRFO_06295"/>
<feature type="domain" description="Xrn1 N-terminal" evidence="2">
    <location>
        <begin position="1"/>
        <end position="90"/>
    </location>
</feature>
<dbReference type="GeneID" id="94827712"/>
<feature type="domain" description="5'-3' exoribonuclease 1 SH3-like" evidence="3">
    <location>
        <begin position="875"/>
        <end position="942"/>
    </location>
</feature>
<accession>A0A1J4K3Z4</accession>
<dbReference type="GO" id="GO:0003723">
    <property type="term" value="F:RNA binding"/>
    <property type="evidence" value="ECO:0007669"/>
    <property type="project" value="TreeGrafter"/>
</dbReference>